<dbReference type="SUPFAM" id="SSF50129">
    <property type="entry name" value="GroES-like"/>
    <property type="match status" value="1"/>
</dbReference>
<dbReference type="PANTHER" id="PTHR43401">
    <property type="entry name" value="L-THREONINE 3-DEHYDROGENASE"/>
    <property type="match status" value="1"/>
</dbReference>
<dbReference type="AlphaFoldDB" id="A0A347ZQX8"/>
<dbReference type="Proteomes" id="UP000256388">
    <property type="component" value="Unassembled WGS sequence"/>
</dbReference>
<comment type="cofactor">
    <cofactor evidence="4">
        <name>Zn(2+)</name>
        <dbReference type="ChEBI" id="CHEBI:29105"/>
    </cofactor>
</comment>
<dbReference type="InterPro" id="IPR050129">
    <property type="entry name" value="Zn_alcohol_dh"/>
</dbReference>
<proteinExistence type="inferred from homology"/>
<keyword evidence="7" id="KW-1185">Reference proteome</keyword>
<comment type="similarity">
    <text evidence="4">Belongs to the zinc-containing alcohol dehydrogenase family.</text>
</comment>
<evidence type="ECO:0000313" key="6">
    <source>
        <dbReference type="EMBL" id="REG11737.1"/>
    </source>
</evidence>
<gene>
    <name evidence="6" type="ORF">DFR64_1629</name>
</gene>
<name>A0A347ZQX8_9CHLR</name>
<dbReference type="RefSeq" id="WP_116224852.1">
    <property type="nucleotide sequence ID" value="NZ_AP018437.1"/>
</dbReference>
<dbReference type="InterPro" id="IPR020843">
    <property type="entry name" value="ER"/>
</dbReference>
<keyword evidence="2 4" id="KW-0862">Zinc</keyword>
<dbReference type="GO" id="GO:0008270">
    <property type="term" value="F:zinc ion binding"/>
    <property type="evidence" value="ECO:0007669"/>
    <property type="project" value="InterPro"/>
</dbReference>
<dbReference type="Gene3D" id="3.90.180.10">
    <property type="entry name" value="Medium-chain alcohol dehydrogenases, catalytic domain"/>
    <property type="match status" value="1"/>
</dbReference>
<dbReference type="InterPro" id="IPR013154">
    <property type="entry name" value="ADH-like_N"/>
</dbReference>
<organism evidence="6 7">
    <name type="scientific">Pelolinea submarina</name>
    <dbReference type="NCBI Taxonomy" id="913107"/>
    <lineage>
        <taxon>Bacteria</taxon>
        <taxon>Bacillati</taxon>
        <taxon>Chloroflexota</taxon>
        <taxon>Anaerolineae</taxon>
        <taxon>Anaerolineales</taxon>
        <taxon>Anaerolineaceae</taxon>
        <taxon>Pelolinea</taxon>
    </lineage>
</organism>
<dbReference type="SMART" id="SM00829">
    <property type="entry name" value="PKS_ER"/>
    <property type="match status" value="1"/>
</dbReference>
<evidence type="ECO:0000256" key="4">
    <source>
        <dbReference type="RuleBase" id="RU361277"/>
    </source>
</evidence>
<dbReference type="EMBL" id="QUMS01000001">
    <property type="protein sequence ID" value="REG11737.1"/>
    <property type="molecule type" value="Genomic_DNA"/>
</dbReference>
<comment type="caution">
    <text evidence="6">The sequence shown here is derived from an EMBL/GenBank/DDBJ whole genome shotgun (WGS) entry which is preliminary data.</text>
</comment>
<dbReference type="PANTHER" id="PTHR43401:SF2">
    <property type="entry name" value="L-THREONINE 3-DEHYDROGENASE"/>
    <property type="match status" value="1"/>
</dbReference>
<accession>A0A347ZQX8</accession>
<dbReference type="InterPro" id="IPR002328">
    <property type="entry name" value="ADH_Zn_CS"/>
</dbReference>
<evidence type="ECO:0000313" key="7">
    <source>
        <dbReference type="Proteomes" id="UP000256388"/>
    </source>
</evidence>
<dbReference type="InterPro" id="IPR011032">
    <property type="entry name" value="GroES-like_sf"/>
</dbReference>
<evidence type="ECO:0000256" key="2">
    <source>
        <dbReference type="ARBA" id="ARBA00022833"/>
    </source>
</evidence>
<dbReference type="SUPFAM" id="SSF51735">
    <property type="entry name" value="NAD(P)-binding Rossmann-fold domains"/>
    <property type="match status" value="1"/>
</dbReference>
<keyword evidence="3" id="KW-0560">Oxidoreductase</keyword>
<dbReference type="Pfam" id="PF00107">
    <property type="entry name" value="ADH_zinc_N"/>
    <property type="match status" value="1"/>
</dbReference>
<reference evidence="6 7" key="1">
    <citation type="submission" date="2018-08" db="EMBL/GenBank/DDBJ databases">
        <title>Genomic Encyclopedia of Type Strains, Phase IV (KMG-IV): sequencing the most valuable type-strain genomes for metagenomic binning, comparative biology and taxonomic classification.</title>
        <authorList>
            <person name="Goeker M."/>
        </authorList>
    </citation>
    <scope>NUCLEOTIDE SEQUENCE [LARGE SCALE GENOMIC DNA]</scope>
    <source>
        <strain evidence="6 7">DSM 23923</strain>
    </source>
</reference>
<sequence>MKSAYLIDEKKFELRQDPEPKAGPRDIVLNIHACGVCGSDLRRWREGPGGTPVVPGHEITGIVSQVGAEVTTYKLGERIAVAPDIHCGECYYCQHAQYNLCDTLHFLGITPGYPGGFAEKILLTDEVLRLGVVHKIPEGLSMDDAAVSEPCSSVLACHDRIHTSIDDLVVVMGAGPIGCIHTAVAHARGARVVISEPSDIRRSLAESFGPELIVNPFEEDLGEAVRKLTDGRGADIVICANPVPATQTQAVEIVRKRGKIMLFGGLPKDNHMVPFDGNRIHYNEIEVMGTFSYHPTYHAMALEALQRGIIPADKLITAKMSLDEVQKGFETAAGGEALKVIINP</sequence>
<dbReference type="GO" id="GO:0016491">
    <property type="term" value="F:oxidoreductase activity"/>
    <property type="evidence" value="ECO:0007669"/>
    <property type="project" value="UniProtKB-KW"/>
</dbReference>
<dbReference type="InterPro" id="IPR036291">
    <property type="entry name" value="NAD(P)-bd_dom_sf"/>
</dbReference>
<evidence type="ECO:0000256" key="3">
    <source>
        <dbReference type="ARBA" id="ARBA00023002"/>
    </source>
</evidence>
<evidence type="ECO:0000259" key="5">
    <source>
        <dbReference type="SMART" id="SM00829"/>
    </source>
</evidence>
<feature type="domain" description="Enoyl reductase (ER)" evidence="5">
    <location>
        <begin position="5"/>
        <end position="342"/>
    </location>
</feature>
<dbReference type="InterPro" id="IPR013149">
    <property type="entry name" value="ADH-like_C"/>
</dbReference>
<dbReference type="Pfam" id="PF08240">
    <property type="entry name" value="ADH_N"/>
    <property type="match status" value="1"/>
</dbReference>
<keyword evidence="1 4" id="KW-0479">Metal-binding</keyword>
<evidence type="ECO:0000256" key="1">
    <source>
        <dbReference type="ARBA" id="ARBA00022723"/>
    </source>
</evidence>
<protein>
    <submittedName>
        <fullName evidence="6">L-iditol 2-dehydrogenase</fullName>
    </submittedName>
</protein>
<dbReference type="OrthoDB" id="9766898at2"/>
<dbReference type="Gene3D" id="3.40.50.720">
    <property type="entry name" value="NAD(P)-binding Rossmann-like Domain"/>
    <property type="match status" value="1"/>
</dbReference>
<dbReference type="PROSITE" id="PS00059">
    <property type="entry name" value="ADH_ZINC"/>
    <property type="match status" value="1"/>
</dbReference>